<evidence type="ECO:0000313" key="4">
    <source>
        <dbReference type="Proteomes" id="UP000298264"/>
    </source>
</evidence>
<dbReference type="RefSeq" id="WP_135762872.1">
    <property type="nucleotide sequence ID" value="NZ_RQHV01000014.1"/>
</dbReference>
<proteinExistence type="predicted"/>
<protein>
    <submittedName>
        <fullName evidence="3">Uncharacterized protein</fullName>
    </submittedName>
</protein>
<keyword evidence="2" id="KW-0812">Transmembrane</keyword>
<keyword evidence="4" id="KW-1185">Reference proteome</keyword>
<evidence type="ECO:0000256" key="2">
    <source>
        <dbReference type="SAM" id="Phobius"/>
    </source>
</evidence>
<dbReference type="AlphaFoldDB" id="A0A4R9LWY8"/>
<reference evidence="3" key="1">
    <citation type="journal article" date="2019" name="PLoS Negl. Trop. Dis.">
        <title>Revisiting the worldwide diversity of Leptospira species in the environment.</title>
        <authorList>
            <person name="Vincent A.T."/>
            <person name="Schiettekatte O."/>
            <person name="Bourhy P."/>
            <person name="Veyrier F.J."/>
            <person name="Picardeau M."/>
        </authorList>
    </citation>
    <scope>NUCLEOTIDE SEQUENCE [LARGE SCALE GENOMIC DNA]</scope>
    <source>
        <strain evidence="3">201400974</strain>
    </source>
</reference>
<feature type="region of interest" description="Disordered" evidence="1">
    <location>
        <begin position="598"/>
        <end position="634"/>
    </location>
</feature>
<accession>A0A4R9LWY8</accession>
<evidence type="ECO:0000256" key="1">
    <source>
        <dbReference type="SAM" id="MobiDB-lite"/>
    </source>
</evidence>
<name>A0A4R9LWY8_9LEPT</name>
<comment type="caution">
    <text evidence="3">The sequence shown here is derived from an EMBL/GenBank/DDBJ whole genome shotgun (WGS) entry which is preliminary data.</text>
</comment>
<feature type="region of interest" description="Disordered" evidence="1">
    <location>
        <begin position="1"/>
        <end position="23"/>
    </location>
</feature>
<feature type="transmembrane region" description="Helical" evidence="2">
    <location>
        <begin position="532"/>
        <end position="555"/>
    </location>
</feature>
<keyword evidence="2" id="KW-0472">Membrane</keyword>
<dbReference type="OrthoDB" id="340717at2"/>
<evidence type="ECO:0000313" key="3">
    <source>
        <dbReference type="EMBL" id="TGN14129.1"/>
    </source>
</evidence>
<dbReference type="Proteomes" id="UP000298264">
    <property type="component" value="Unassembled WGS sequence"/>
</dbReference>
<sequence>MAEQDSLDISTDNLAADPGSGEDIKESAAGSYIQLSDAIGSLSPTARCILDELKDWHKRIEKHGSREKHASYLLTLDKIPEALGKYTNLSGQSKSDVGIYQALRQILDLDHRGQNRVAYAYPYLIRTGSKIASKIALIAPQKENKTDTIPYRQACFNFSQELVKMLLENRGKKGRNWDEQNPGMLLMQKNKEGQLWLYPKLGCLESEVSSLVRKGFGNVPYIPMTDFLQDFVDYAKNENLALAILNDYHIVIDELEIHADGSFKKLPEAVNQILAQLDGLETFTKEHLVRIAKENNYRAFLERYDGYFSEPKPTTNEEKMNPEERVKNFLSIIETFPYPTDKGNLGLAVKETVELSCKILKRLIEEKGSVLHRKDDNIYSSLKQAVMAKIPAHTKNNHTLLKIDFEEEVETAGITSEEKAKEYVKRLKDDVLSDFSYYEERNASGQVNYYVVDHGYMAAVIHKLSFEGRSNPELKKQLEFAKIINHRLSNPKHPELNGKLKPDSIGKMNVEVRNMEHEEEERAKSEEMKSRFNVVAGVLTFVVSTLIFVTAAYYLKSAVPIFFGVPFSIATGFFLAIFFREKTAQEIREDIKNSGKFPGLTSTDWGKPSHVVSSSGSSSLSGGGDDDSSGTTKEKEEKLAHIVKAADNFVFPKKFNKIVEKVLDPKSLKKRIYENLDNIKRNNMTLAKEKDDDKVASTVEYAVLQSVSTIQIPPDIVVSDQLATLIINRNDMKSALFRSQLADYYREEMNKKKFDKKLVKYYTFLINTLEMEYYKYLPKKRV</sequence>
<organism evidence="3 4">
    <name type="scientific">Leptospira ilyithenensis</name>
    <dbReference type="NCBI Taxonomy" id="2484901"/>
    <lineage>
        <taxon>Bacteria</taxon>
        <taxon>Pseudomonadati</taxon>
        <taxon>Spirochaetota</taxon>
        <taxon>Spirochaetia</taxon>
        <taxon>Leptospirales</taxon>
        <taxon>Leptospiraceae</taxon>
        <taxon>Leptospira</taxon>
    </lineage>
</organism>
<gene>
    <name evidence="3" type="ORF">EHS11_02645</name>
</gene>
<feature type="transmembrane region" description="Helical" evidence="2">
    <location>
        <begin position="561"/>
        <end position="579"/>
    </location>
</feature>
<dbReference type="EMBL" id="RQHV01000014">
    <property type="protein sequence ID" value="TGN14129.1"/>
    <property type="molecule type" value="Genomic_DNA"/>
</dbReference>
<keyword evidence="2" id="KW-1133">Transmembrane helix</keyword>